<feature type="region of interest" description="Disordered" evidence="1">
    <location>
        <begin position="554"/>
        <end position="573"/>
    </location>
</feature>
<sequence>MASSASSHMSFNIIEYGTPQIKMDLPRLKNPRTSAENPYGTEPHKPFFDYQELMARKVAEVGVDTDVELADTDNTDIERQRNRAKRASLESDSDADSDYSGIKVDGDQLLRKAAKCVTEHNRKRGILDATDSESEAKRRRQVDDEMENFKFLNEHVFNKLDNITKKAQAESSQEEPSVPVRRSRPQTPHHKRKPKVQSRRDDSQDASDEDDECNNRELSRNSFNRSVNSGRGSGGKGSRASEANSRSSSRVSSRASSRANSRSSSRASSRGNRSDDEAEEEDDEVNNEGNGENANTEVNANESNVSANVDGSNVDGSNVNDADYESNTIVENVGVEGDFNKENLAPSGKESNIETVALGSAKSNIDVYNFDEDDNASVKSGTSASQSRKSKTKSTIAVGKNLDDRLKSLQLNLELTDANKGTSTKGGSLLNANGSAKNSVKNGSAKGGSVKGGSVNSKVNNSNSKSVSKSKANNSSSEKTIKPKVSKPAPNPVPTKTLASTSQSNNQTSNNQTSSQSNNQNSQSSQSNESTSNDSSSNNSSSNSQSTVVNVNTQSKDNTQSNNNTQSNVQSNVQSNDQINTQSNDQIDTQSNTQPNTQPNTQSSTAPTKRPTLINHANTKVSDRMHELKLKMNPPRRTDEATILAIERAALTCKQCNKTYKTARNLSKHTCKPKKSAAPKRGKKRTSSESSACSEPENKSEAPEKKRKLPSTPLGVPVPLTSNSADKQALYDEFKVVEPGFKHMHKLNAIDTHKHPIELHETYACKVSELAYAQYHNETNCTAAEFKRETANVRQSLSKQIASIQNQLKDKSMDKELSGKLKLRIKFLRAYKQMKLAEYSYTCPKLKMFSKKMERIFTGNRVDSKGSLPNKITNADVQNAISSIGKMQVDDGDLTCIARSLENYITLITLSVLATMVNKRSCRVTRANIASVLALQYAMNHDKESYPMPEHGTIKTPSDGKLNVIICRNVLDLNNITSVDQVMDVLMDEFNGELKNLWVKFLFYFKPSSDYFKVIKEFYIKYIMASYMALCKMEEKRASGKPSNFRQCMAIVINNCTWFPFKDYANHTDVNLDRQADDLFEQCDVKRSTSSAGTKRKANRATKEVPTKRQRCDSSDNESVASRSPSPVKRAPVQSSLVNKALANKAMVSAPMASTPLANKPTTPAVTKPKRDDMIEGGYFPMSRVVKIRRLEQRRMEANAANRGSLNSNTNSNLNSNPNSNSNPTPTNNTDSNTNSANTTNNTTNNTNPTNNNTNNANSTNTTNPTNNTPNPSNSAPKKRTSNGSRKSSASSKIDPSRIKSRELIENDDFSSDEN</sequence>
<feature type="region of interest" description="Disordered" evidence="1">
    <location>
        <begin position="162"/>
        <end position="327"/>
    </location>
</feature>
<feature type="region of interest" description="Disordered" evidence="1">
    <location>
        <begin position="418"/>
        <end position="549"/>
    </location>
</feature>
<organismHost>
    <name type="scientific">Helicoverpa zea</name>
    <name type="common">Corn earworm moth</name>
    <name type="synonym">Heliothis zea</name>
    <dbReference type="NCBI Taxonomy" id="7113"/>
</organismHost>
<feature type="compositionally biased region" description="Low complexity" evidence="1">
    <location>
        <begin position="287"/>
        <end position="309"/>
    </location>
</feature>
<feature type="region of interest" description="Disordered" evidence="1">
    <location>
        <begin position="583"/>
        <end position="636"/>
    </location>
</feature>
<dbReference type="GeneID" id="11536435"/>
<dbReference type="Proteomes" id="UP000029779">
    <property type="component" value="Segment"/>
</dbReference>
<dbReference type="RefSeq" id="YP_004956823.1">
    <property type="nucleotide sequence ID" value="NC_004156.2"/>
</dbReference>
<proteinExistence type="predicted"/>
<dbReference type="EMBL" id="JN418988">
    <property type="protein sequence ID" value="AEW69624.1"/>
    <property type="molecule type" value="Genomic_DNA"/>
</dbReference>
<feature type="compositionally biased region" description="Polar residues" evidence="1">
    <location>
        <begin position="377"/>
        <end position="387"/>
    </location>
</feature>
<accession>G9I0A1</accession>
<keyword evidence="3" id="KW-1185">Reference proteome</keyword>
<feature type="compositionally biased region" description="Basic residues" evidence="1">
    <location>
        <begin position="667"/>
        <end position="685"/>
    </location>
</feature>
<feature type="compositionally biased region" description="Basic and acidic residues" evidence="1">
    <location>
        <begin position="621"/>
        <end position="636"/>
    </location>
</feature>
<reference evidence="2 3" key="1">
    <citation type="journal article" date="2012" name="Viruses">
        <title>Analysis of the Genome of the Sexually Transmitted Insect Virus Helicoverpa zea Nudivirus 2.</title>
        <authorList>
            <person name="Burand J.P."/>
            <person name="Kim W."/>
            <person name="Afonso C.L."/>
            <person name="Tulman E.R."/>
            <person name="Kutish G.F."/>
            <person name="Lu Z."/>
            <person name="Rock D.L."/>
        </authorList>
    </citation>
    <scope>NUCLEOTIDE SEQUENCE [LARGE SCALE GENOMIC DNA]</scope>
    <source>
        <strain evidence="2">MS1</strain>
    </source>
</reference>
<evidence type="ECO:0000313" key="3">
    <source>
        <dbReference type="Proteomes" id="UP000029779"/>
    </source>
</evidence>
<feature type="compositionally biased region" description="Low complexity" evidence="1">
    <location>
        <begin position="1207"/>
        <end position="1294"/>
    </location>
</feature>
<feature type="compositionally biased region" description="Acidic residues" evidence="1">
    <location>
        <begin position="1306"/>
        <end position="1315"/>
    </location>
</feature>
<feature type="region of interest" description="Disordered" evidence="1">
    <location>
        <begin position="1090"/>
        <end position="1134"/>
    </location>
</feature>
<gene>
    <name evidence="2" type="primary">orf75</name>
    <name evidence="2" type="ORF">Hz2V075</name>
</gene>
<feature type="compositionally biased region" description="Low complexity" evidence="1">
    <location>
        <begin position="220"/>
        <end position="230"/>
    </location>
</feature>
<feature type="region of interest" description="Disordered" evidence="1">
    <location>
        <begin position="1199"/>
        <end position="1315"/>
    </location>
</feature>
<feature type="region of interest" description="Disordered" evidence="1">
    <location>
        <begin position="667"/>
        <end position="721"/>
    </location>
</feature>
<feature type="region of interest" description="Disordered" evidence="1">
    <location>
        <begin position="118"/>
        <end position="145"/>
    </location>
</feature>
<feature type="compositionally biased region" description="Basic and acidic residues" evidence="1">
    <location>
        <begin position="1295"/>
        <end position="1305"/>
    </location>
</feature>
<feature type="compositionally biased region" description="Basic and acidic residues" evidence="1">
    <location>
        <begin position="1101"/>
        <end position="1114"/>
    </location>
</feature>
<protein>
    <submittedName>
        <fullName evidence="2">Uncharacterized protein</fullName>
    </submittedName>
</protein>
<dbReference type="KEGG" id="vg:11536435"/>
<feature type="compositionally biased region" description="Low complexity" evidence="1">
    <location>
        <begin position="452"/>
        <end position="477"/>
    </location>
</feature>
<feature type="compositionally biased region" description="Basic residues" evidence="1">
    <location>
        <begin position="181"/>
        <end position="197"/>
    </location>
</feature>
<organism evidence="2 3">
    <name type="scientific">Helicoverpa zea nudivirus 2</name>
    <name type="common">HzNV-2</name>
    <dbReference type="NCBI Taxonomy" id="1128424"/>
    <lineage>
        <taxon>Viruses</taxon>
        <taxon>Viruses incertae sedis</taxon>
        <taxon>Naldaviricetes</taxon>
        <taxon>Lefavirales</taxon>
        <taxon>Nudiviridae</taxon>
        <taxon>Betanudivirus</taxon>
        <taxon>Betanudivirus hezeae</taxon>
    </lineage>
</organism>
<evidence type="ECO:0000256" key="1">
    <source>
        <dbReference type="SAM" id="MobiDB-lite"/>
    </source>
</evidence>
<feature type="compositionally biased region" description="Polar residues" evidence="1">
    <location>
        <begin position="1156"/>
        <end position="1165"/>
    </location>
</feature>
<feature type="compositionally biased region" description="Polar residues" evidence="1">
    <location>
        <begin position="310"/>
        <end position="327"/>
    </location>
</feature>
<feature type="region of interest" description="Disordered" evidence="1">
    <location>
        <begin position="372"/>
        <end position="395"/>
    </location>
</feature>
<evidence type="ECO:0000313" key="2">
    <source>
        <dbReference type="EMBL" id="AEW69624.1"/>
    </source>
</evidence>
<feature type="compositionally biased region" description="Low complexity" evidence="1">
    <location>
        <begin position="238"/>
        <end position="271"/>
    </location>
</feature>
<feature type="compositionally biased region" description="Polar residues" evidence="1">
    <location>
        <begin position="418"/>
        <end position="436"/>
    </location>
</feature>
<feature type="compositionally biased region" description="Polar residues" evidence="1">
    <location>
        <begin position="583"/>
        <end position="607"/>
    </location>
</feature>
<feature type="region of interest" description="Disordered" evidence="1">
    <location>
        <begin position="71"/>
        <end position="103"/>
    </location>
</feature>
<feature type="region of interest" description="Disordered" evidence="1">
    <location>
        <begin position="1153"/>
        <end position="1176"/>
    </location>
</feature>
<feature type="compositionally biased region" description="Acidic residues" evidence="1">
    <location>
        <begin position="276"/>
        <end position="286"/>
    </location>
</feature>
<name>G9I0A1_HZNV2</name>
<feature type="compositionally biased region" description="Low complexity" evidence="1">
    <location>
        <begin position="500"/>
        <end position="549"/>
    </location>
</feature>
<feature type="region of interest" description="Disordered" evidence="1">
    <location>
        <begin position="24"/>
        <end position="44"/>
    </location>
</feature>